<organism evidence="9 10">
    <name type="scientific">Phocaeicola salanitronis (strain DSM 18170 / JCM 13657 / CCUG 60908 / BL78)</name>
    <name type="common">Bacteroides salanitronis</name>
    <dbReference type="NCBI Taxonomy" id="667015"/>
    <lineage>
        <taxon>Bacteria</taxon>
        <taxon>Pseudomonadati</taxon>
        <taxon>Bacteroidota</taxon>
        <taxon>Bacteroidia</taxon>
        <taxon>Bacteroidales</taxon>
        <taxon>Bacteroidaceae</taxon>
        <taxon>Phocaeicola</taxon>
    </lineage>
</organism>
<dbReference type="SUPFAM" id="SSF50249">
    <property type="entry name" value="Nucleic acid-binding proteins"/>
    <property type="match status" value="1"/>
</dbReference>
<dbReference type="RefSeq" id="WP_013618044.1">
    <property type="nucleotide sequence ID" value="NC_015164.1"/>
</dbReference>
<dbReference type="AlphaFoldDB" id="F0R3I3"/>
<evidence type="ECO:0000259" key="8">
    <source>
        <dbReference type="Pfam" id="PF11967"/>
    </source>
</evidence>
<evidence type="ECO:0000256" key="5">
    <source>
        <dbReference type="ARBA" id="ARBA00023204"/>
    </source>
</evidence>
<dbReference type="HOGENOM" id="CLU_087596_0_0_10"/>
<dbReference type="Pfam" id="PF11967">
    <property type="entry name" value="RecO_N"/>
    <property type="match status" value="1"/>
</dbReference>
<dbReference type="InterPro" id="IPR012340">
    <property type="entry name" value="NA-bd_OB-fold"/>
</dbReference>
<evidence type="ECO:0000256" key="6">
    <source>
        <dbReference type="ARBA" id="ARBA00033409"/>
    </source>
</evidence>
<evidence type="ECO:0000256" key="3">
    <source>
        <dbReference type="ARBA" id="ARBA00022763"/>
    </source>
</evidence>
<comment type="function">
    <text evidence="7">Involved in DNA repair and RecF pathway recombination.</text>
</comment>
<dbReference type="InterPro" id="IPR042242">
    <property type="entry name" value="RecO_C"/>
</dbReference>
<dbReference type="GO" id="GO:0006302">
    <property type="term" value="P:double-strand break repair"/>
    <property type="evidence" value="ECO:0007669"/>
    <property type="project" value="TreeGrafter"/>
</dbReference>
<proteinExistence type="inferred from homology"/>
<dbReference type="InterPro" id="IPR037278">
    <property type="entry name" value="ARFGAP/RecO"/>
</dbReference>
<dbReference type="NCBIfam" id="TIGR00613">
    <property type="entry name" value="reco"/>
    <property type="match status" value="1"/>
</dbReference>
<dbReference type="PANTHER" id="PTHR33991">
    <property type="entry name" value="DNA REPAIR PROTEIN RECO"/>
    <property type="match status" value="1"/>
</dbReference>
<feature type="domain" description="DNA replication/recombination mediator RecO N-terminal" evidence="8">
    <location>
        <begin position="1"/>
        <end position="79"/>
    </location>
</feature>
<keyword evidence="10" id="KW-1185">Reference proteome</keyword>
<dbReference type="Proteomes" id="UP000007486">
    <property type="component" value="Chromosome"/>
</dbReference>
<keyword evidence="4 7" id="KW-0233">DNA recombination</keyword>
<dbReference type="Pfam" id="PF02565">
    <property type="entry name" value="RecO_C"/>
    <property type="match status" value="1"/>
</dbReference>
<protein>
    <recommendedName>
        <fullName evidence="2 7">DNA repair protein RecO</fullName>
    </recommendedName>
    <alternativeName>
        <fullName evidence="6 7">Recombination protein O</fullName>
    </alternativeName>
</protein>
<evidence type="ECO:0000313" key="9">
    <source>
        <dbReference type="EMBL" id="ADY36615.1"/>
    </source>
</evidence>
<dbReference type="EMBL" id="CP002530">
    <property type="protein sequence ID" value="ADY36615.1"/>
    <property type="molecule type" value="Genomic_DNA"/>
</dbReference>
<gene>
    <name evidence="7" type="primary">recO</name>
    <name evidence="9" type="ordered locus">Bacsa_2059</name>
</gene>
<dbReference type="InterPro" id="IPR022572">
    <property type="entry name" value="DNA_rep/recomb_RecO_N"/>
</dbReference>
<dbReference type="Gene3D" id="1.20.1440.120">
    <property type="entry name" value="Recombination protein O, C-terminal domain"/>
    <property type="match status" value="1"/>
</dbReference>
<dbReference type="KEGG" id="bsa:Bacsa_2059"/>
<dbReference type="eggNOG" id="COG1381">
    <property type="taxonomic scope" value="Bacteria"/>
</dbReference>
<name>F0R3I3_PHOSB</name>
<dbReference type="GO" id="GO:0043590">
    <property type="term" value="C:bacterial nucleoid"/>
    <property type="evidence" value="ECO:0007669"/>
    <property type="project" value="TreeGrafter"/>
</dbReference>
<dbReference type="SUPFAM" id="SSF57863">
    <property type="entry name" value="ArfGap/RecO-like zinc finger"/>
    <property type="match status" value="1"/>
</dbReference>
<dbReference type="STRING" id="667015.Bacsa_2059"/>
<dbReference type="GO" id="GO:0006310">
    <property type="term" value="P:DNA recombination"/>
    <property type="evidence" value="ECO:0007669"/>
    <property type="project" value="UniProtKB-UniRule"/>
</dbReference>
<comment type="similarity">
    <text evidence="1 7">Belongs to the RecO family.</text>
</comment>
<dbReference type="InterPro" id="IPR003717">
    <property type="entry name" value="RecO"/>
</dbReference>
<evidence type="ECO:0000256" key="7">
    <source>
        <dbReference type="HAMAP-Rule" id="MF_00201"/>
    </source>
</evidence>
<evidence type="ECO:0000313" key="10">
    <source>
        <dbReference type="Proteomes" id="UP000007486"/>
    </source>
</evidence>
<evidence type="ECO:0000256" key="2">
    <source>
        <dbReference type="ARBA" id="ARBA00021310"/>
    </source>
</evidence>
<dbReference type="HAMAP" id="MF_00201">
    <property type="entry name" value="RecO"/>
    <property type="match status" value="1"/>
</dbReference>
<dbReference type="Gene3D" id="2.40.50.140">
    <property type="entry name" value="Nucleic acid-binding proteins"/>
    <property type="match status" value="1"/>
</dbReference>
<evidence type="ECO:0000256" key="1">
    <source>
        <dbReference type="ARBA" id="ARBA00007452"/>
    </source>
</evidence>
<keyword evidence="3 7" id="KW-0227">DNA damage</keyword>
<accession>F0R3I3</accession>
<dbReference type="PANTHER" id="PTHR33991:SF1">
    <property type="entry name" value="DNA REPAIR PROTEIN RECO"/>
    <property type="match status" value="1"/>
</dbReference>
<evidence type="ECO:0000256" key="4">
    <source>
        <dbReference type="ARBA" id="ARBA00023172"/>
    </source>
</evidence>
<keyword evidence="5 7" id="KW-0234">DNA repair</keyword>
<dbReference type="OrthoDB" id="9789152at2"/>
<reference evidence="9 10" key="1">
    <citation type="journal article" date="2011" name="Stand. Genomic Sci.">
        <title>Complete genome sequence of Bacteroides salanitronis type strain (BL78).</title>
        <authorList>
            <person name="Gronow S."/>
            <person name="Held B."/>
            <person name="Lucas S."/>
            <person name="Lapidus A."/>
            <person name="Del Rio T.G."/>
            <person name="Nolan M."/>
            <person name="Tice H."/>
            <person name="Deshpande S."/>
            <person name="Cheng J.F."/>
            <person name="Pitluck S."/>
            <person name="Liolios K."/>
            <person name="Pagani I."/>
            <person name="Ivanova N."/>
            <person name="Mavromatis K."/>
            <person name="Pati A."/>
            <person name="Tapia R."/>
            <person name="Han C."/>
            <person name="Goodwin L."/>
            <person name="Chen A."/>
            <person name="Palaniappan K."/>
            <person name="Land M."/>
            <person name="Hauser L."/>
            <person name="Chang Y.J."/>
            <person name="Jeffries C.D."/>
            <person name="Brambilla E.M."/>
            <person name="Rohde M."/>
            <person name="Goker M."/>
            <person name="Detter J.C."/>
            <person name="Woyke T."/>
            <person name="Bristow J."/>
            <person name="Markowitz V."/>
            <person name="Hugenholtz P."/>
            <person name="Kyrpides N.C."/>
            <person name="Klenk H.P."/>
            <person name="Eisen J.A."/>
        </authorList>
    </citation>
    <scope>NUCLEOTIDE SEQUENCE [LARGE SCALE GENOMIC DNA]</scope>
    <source>
        <strain evidence="9 10">DSM 18170</strain>
    </source>
</reference>
<sequence>MLQKHRGIVLHTLKYNDRSNIAHVYTEQGGRMSFLIPAQRSRKSMVRQVLFQPLSLVEFDAEVRPHAGLHPVREAKAWHVFQSLPYDPYKSAIALFLAEFLYRALKEEAANLPLFAYLVHSVQWLDACGKSFANFHLVFLMRLSRFLGLYPNTEDYASGDYFDLLNACFVPSPPSHGMFVFPEEASHIRNLMRMNYETMHLFGMNHTERNRCLDIINEYYRLHLPDFPEMKSLRVLQELF</sequence>